<accession>A0A836FEU0</accession>
<dbReference type="GO" id="GO:0003690">
    <property type="term" value="F:double-stranded DNA binding"/>
    <property type="evidence" value="ECO:0007669"/>
    <property type="project" value="TreeGrafter"/>
</dbReference>
<proteinExistence type="predicted"/>
<dbReference type="GO" id="GO:0044774">
    <property type="term" value="P:mitotic DNA integrity checkpoint signaling"/>
    <property type="evidence" value="ECO:0007669"/>
    <property type="project" value="TreeGrafter"/>
</dbReference>
<dbReference type="GO" id="GO:0035861">
    <property type="term" value="C:site of double-strand break"/>
    <property type="evidence" value="ECO:0007669"/>
    <property type="project" value="TreeGrafter"/>
</dbReference>
<dbReference type="GO" id="GO:0031297">
    <property type="term" value="P:replication fork processing"/>
    <property type="evidence" value="ECO:0007669"/>
    <property type="project" value="TreeGrafter"/>
</dbReference>
<feature type="non-terminal residue" evidence="1">
    <location>
        <position position="409"/>
    </location>
</feature>
<dbReference type="InterPro" id="IPR036397">
    <property type="entry name" value="RNaseH_sf"/>
</dbReference>
<dbReference type="PANTHER" id="PTHR46060:SF2">
    <property type="entry name" value="HISTONE-LYSINE N-METHYLTRANSFERASE SETMAR"/>
    <property type="match status" value="1"/>
</dbReference>
<gene>
    <name evidence="1" type="ORF">G6Z78_0013168</name>
</gene>
<dbReference type="PANTHER" id="PTHR46060">
    <property type="entry name" value="MARINER MOS1 TRANSPOSASE-LIKE PROTEIN"/>
    <property type="match status" value="1"/>
</dbReference>
<evidence type="ECO:0000313" key="2">
    <source>
        <dbReference type="Proteomes" id="UP000668214"/>
    </source>
</evidence>
<sequence>MRLLRLRRVGSGLGLGSLETVVVGPAGFLGRISSSFRHGARLMRARLDGRYGPKTITSSLSSGAVASAILIVGCIARSCTSPEVSGMARFRAIFGFHLLRIYGADLFCLAYDGGSDIHLVFVSFKLSFLREFLLRGARSATLPRSSCFVRFLFVKRSDRCLDILFPRTHTTDKKTWTKRDMMERNKEWGSASQFLCEGVRKIEFSGYNEGFTCRIRFDDICDARDAYIALLKLQRNENKRVVPESPSEDTTCRDWFRRFKNNDLQLEDKERSGAPKKFQDKELEQLLDEDPSQTLSELGKILQVDESTVSKRLKGLGMIQKQGHWVPYELKPRDVERRFGTCELLLQRQKRKDFLHRIVTGDEKWIHYDNLSFLRRSSKMDRFLDSLKRHVVFPTRDSCTARKMGESGL</sequence>
<dbReference type="GO" id="GO:0000729">
    <property type="term" value="P:DNA double-strand break processing"/>
    <property type="evidence" value="ECO:0007669"/>
    <property type="project" value="TreeGrafter"/>
</dbReference>
<dbReference type="GO" id="GO:0046975">
    <property type="term" value="F:histone H3K36 methyltransferase activity"/>
    <property type="evidence" value="ECO:0007669"/>
    <property type="project" value="TreeGrafter"/>
</dbReference>
<dbReference type="EMBL" id="JAANIA010002070">
    <property type="protein sequence ID" value="KAG5317909.1"/>
    <property type="molecule type" value="Genomic_DNA"/>
</dbReference>
<dbReference type="GO" id="GO:0000793">
    <property type="term" value="C:condensed chromosome"/>
    <property type="evidence" value="ECO:0007669"/>
    <property type="project" value="TreeGrafter"/>
</dbReference>
<dbReference type="GO" id="GO:0044547">
    <property type="term" value="F:DNA topoisomerase binding"/>
    <property type="evidence" value="ECO:0007669"/>
    <property type="project" value="TreeGrafter"/>
</dbReference>
<dbReference type="GO" id="GO:0042800">
    <property type="term" value="F:histone H3K4 methyltransferase activity"/>
    <property type="evidence" value="ECO:0007669"/>
    <property type="project" value="TreeGrafter"/>
</dbReference>
<dbReference type="InterPro" id="IPR036388">
    <property type="entry name" value="WH-like_DNA-bd_sf"/>
</dbReference>
<dbReference type="GO" id="GO:0003697">
    <property type="term" value="F:single-stranded DNA binding"/>
    <property type="evidence" value="ECO:0007669"/>
    <property type="project" value="TreeGrafter"/>
</dbReference>
<comment type="caution">
    <text evidence="1">The sequence shown here is derived from an EMBL/GenBank/DDBJ whole genome shotgun (WGS) entry which is preliminary data.</text>
</comment>
<protein>
    <submittedName>
        <fullName evidence="1">MOS1T transposase</fullName>
    </submittedName>
</protein>
<dbReference type="Gene3D" id="3.30.420.10">
    <property type="entry name" value="Ribonuclease H-like superfamily/Ribonuclease H"/>
    <property type="match status" value="1"/>
</dbReference>
<dbReference type="GO" id="GO:0006303">
    <property type="term" value="P:double-strand break repair via nonhomologous end joining"/>
    <property type="evidence" value="ECO:0007669"/>
    <property type="project" value="TreeGrafter"/>
</dbReference>
<dbReference type="Proteomes" id="UP000668214">
    <property type="component" value="Unassembled WGS sequence"/>
</dbReference>
<dbReference type="Gene3D" id="1.10.10.10">
    <property type="entry name" value="Winged helix-like DNA-binding domain superfamily/Winged helix DNA-binding domain"/>
    <property type="match status" value="1"/>
</dbReference>
<keyword evidence="2" id="KW-1185">Reference proteome</keyword>
<dbReference type="InterPro" id="IPR052709">
    <property type="entry name" value="Transposase-MT_Hybrid"/>
</dbReference>
<dbReference type="AlphaFoldDB" id="A0A836FEU0"/>
<dbReference type="GO" id="GO:0000014">
    <property type="term" value="F:single-stranded DNA endodeoxyribonuclease activity"/>
    <property type="evidence" value="ECO:0007669"/>
    <property type="project" value="TreeGrafter"/>
</dbReference>
<organism evidence="1 2">
    <name type="scientific">Pseudoatta argentina</name>
    <dbReference type="NCBI Taxonomy" id="621737"/>
    <lineage>
        <taxon>Eukaryota</taxon>
        <taxon>Metazoa</taxon>
        <taxon>Ecdysozoa</taxon>
        <taxon>Arthropoda</taxon>
        <taxon>Hexapoda</taxon>
        <taxon>Insecta</taxon>
        <taxon>Pterygota</taxon>
        <taxon>Neoptera</taxon>
        <taxon>Endopterygota</taxon>
        <taxon>Hymenoptera</taxon>
        <taxon>Apocrita</taxon>
        <taxon>Aculeata</taxon>
        <taxon>Formicoidea</taxon>
        <taxon>Formicidae</taxon>
        <taxon>Myrmicinae</taxon>
        <taxon>Pseudoatta</taxon>
    </lineage>
</organism>
<dbReference type="GO" id="GO:0005634">
    <property type="term" value="C:nucleus"/>
    <property type="evidence" value="ECO:0007669"/>
    <property type="project" value="TreeGrafter"/>
</dbReference>
<dbReference type="GO" id="GO:0015074">
    <property type="term" value="P:DNA integration"/>
    <property type="evidence" value="ECO:0007669"/>
    <property type="project" value="TreeGrafter"/>
</dbReference>
<evidence type="ECO:0000313" key="1">
    <source>
        <dbReference type="EMBL" id="KAG5317909.1"/>
    </source>
</evidence>
<name>A0A836FEU0_9HYME</name>
<feature type="non-terminal residue" evidence="1">
    <location>
        <position position="1"/>
    </location>
</feature>
<reference evidence="1" key="1">
    <citation type="submission" date="2020-02" db="EMBL/GenBank/DDBJ databases">
        <title>Relaxed selection underlies rapid genomic changes in the transitions from sociality to social parasitism in ants.</title>
        <authorList>
            <person name="Bi X."/>
        </authorList>
    </citation>
    <scope>NUCLEOTIDE SEQUENCE</scope>
    <source>
        <strain evidence="1">BGI-DK2014c</strain>
        <tissue evidence="1">Whole body</tissue>
    </source>
</reference>